<keyword evidence="1" id="KW-0812">Transmembrane</keyword>
<accession>A0AAW1MRJ5</accession>
<sequence length="118" mass="13293">MHGLIEILHVAYMHGLIEISPVAYIHGFTEILLVTCIRGLTEVLPVSCMHGLQRFTYEQSLWAFDTSLMMVCWSGSSGDGCHVIFRGSFVIVVYLMLLFVFPHAPIYCVSSYDLLYVA</sequence>
<comment type="caution">
    <text evidence="2">The sequence shown here is derived from an EMBL/GenBank/DDBJ whole genome shotgun (WGS) entry which is preliminary data.</text>
</comment>
<dbReference type="EMBL" id="JBDFQZ010000002">
    <property type="protein sequence ID" value="KAK9748499.1"/>
    <property type="molecule type" value="Genomic_DNA"/>
</dbReference>
<keyword evidence="3" id="KW-1185">Reference proteome</keyword>
<protein>
    <submittedName>
        <fullName evidence="2">Uncharacterized protein</fullName>
    </submittedName>
</protein>
<evidence type="ECO:0000313" key="3">
    <source>
        <dbReference type="Proteomes" id="UP001443914"/>
    </source>
</evidence>
<evidence type="ECO:0000256" key="1">
    <source>
        <dbReference type="SAM" id="Phobius"/>
    </source>
</evidence>
<reference evidence="2" key="1">
    <citation type="submission" date="2024-03" db="EMBL/GenBank/DDBJ databases">
        <title>WGS assembly of Saponaria officinalis var. Norfolk2.</title>
        <authorList>
            <person name="Jenkins J."/>
            <person name="Shu S."/>
            <person name="Grimwood J."/>
            <person name="Barry K."/>
            <person name="Goodstein D."/>
            <person name="Schmutz J."/>
            <person name="Leebens-Mack J."/>
            <person name="Osbourn A."/>
        </authorList>
    </citation>
    <scope>NUCLEOTIDE SEQUENCE [LARGE SCALE GENOMIC DNA]</scope>
    <source>
        <strain evidence="2">JIC</strain>
    </source>
</reference>
<keyword evidence="1" id="KW-0472">Membrane</keyword>
<organism evidence="2 3">
    <name type="scientific">Saponaria officinalis</name>
    <name type="common">Common soapwort</name>
    <name type="synonym">Lychnis saponaria</name>
    <dbReference type="NCBI Taxonomy" id="3572"/>
    <lineage>
        <taxon>Eukaryota</taxon>
        <taxon>Viridiplantae</taxon>
        <taxon>Streptophyta</taxon>
        <taxon>Embryophyta</taxon>
        <taxon>Tracheophyta</taxon>
        <taxon>Spermatophyta</taxon>
        <taxon>Magnoliopsida</taxon>
        <taxon>eudicotyledons</taxon>
        <taxon>Gunneridae</taxon>
        <taxon>Pentapetalae</taxon>
        <taxon>Caryophyllales</taxon>
        <taxon>Caryophyllaceae</taxon>
        <taxon>Caryophylleae</taxon>
        <taxon>Saponaria</taxon>
    </lineage>
</organism>
<proteinExistence type="predicted"/>
<evidence type="ECO:0000313" key="2">
    <source>
        <dbReference type="EMBL" id="KAK9748499.1"/>
    </source>
</evidence>
<name>A0AAW1MRJ5_SAPOF</name>
<dbReference type="Proteomes" id="UP001443914">
    <property type="component" value="Unassembled WGS sequence"/>
</dbReference>
<gene>
    <name evidence="2" type="ORF">RND81_02G061800</name>
</gene>
<dbReference type="AlphaFoldDB" id="A0AAW1MRJ5"/>
<keyword evidence="1" id="KW-1133">Transmembrane helix</keyword>
<feature type="transmembrane region" description="Helical" evidence="1">
    <location>
        <begin position="83"/>
        <end position="101"/>
    </location>
</feature>